<dbReference type="InterPro" id="IPR045854">
    <property type="entry name" value="NO2/SO3_Rdtase_4Fe4S_sf"/>
</dbReference>
<feature type="domain" description="Nitrite/sulphite reductase 4Fe-4S" evidence="4">
    <location>
        <begin position="6"/>
        <end position="51"/>
    </location>
</feature>
<dbReference type="GO" id="GO:0016491">
    <property type="term" value="F:oxidoreductase activity"/>
    <property type="evidence" value="ECO:0007669"/>
    <property type="project" value="InterPro"/>
</dbReference>
<accession>X0S346</accession>
<dbReference type="Gene3D" id="3.30.413.10">
    <property type="entry name" value="Sulfite Reductase Hemoprotein, domain 1"/>
    <property type="match status" value="1"/>
</dbReference>
<dbReference type="Pfam" id="PF01077">
    <property type="entry name" value="NIR_SIR"/>
    <property type="match status" value="1"/>
</dbReference>
<evidence type="ECO:0000256" key="3">
    <source>
        <dbReference type="ARBA" id="ARBA00023014"/>
    </source>
</evidence>
<evidence type="ECO:0000256" key="1">
    <source>
        <dbReference type="ARBA" id="ARBA00022723"/>
    </source>
</evidence>
<comment type="caution">
    <text evidence="5">The sequence shown here is derived from an EMBL/GenBank/DDBJ whole genome shotgun (WGS) entry which is preliminary data.</text>
</comment>
<dbReference type="InterPro" id="IPR006067">
    <property type="entry name" value="NO2/SO3_Rdtase_4Fe4S_dom"/>
</dbReference>
<evidence type="ECO:0000259" key="4">
    <source>
        <dbReference type="Pfam" id="PF01077"/>
    </source>
</evidence>
<keyword evidence="1" id="KW-0479">Metal-binding</keyword>
<reference evidence="5" key="1">
    <citation type="journal article" date="2014" name="Front. Microbiol.">
        <title>High frequency of phylogenetically diverse reductive dehalogenase-homologous genes in deep subseafloor sedimentary metagenomes.</title>
        <authorList>
            <person name="Kawai M."/>
            <person name="Futagami T."/>
            <person name="Toyoda A."/>
            <person name="Takaki Y."/>
            <person name="Nishi S."/>
            <person name="Hori S."/>
            <person name="Arai W."/>
            <person name="Tsubouchi T."/>
            <person name="Morono Y."/>
            <person name="Uchiyama I."/>
            <person name="Ito T."/>
            <person name="Fujiyama A."/>
            <person name="Inagaki F."/>
            <person name="Takami H."/>
        </authorList>
    </citation>
    <scope>NUCLEOTIDE SEQUENCE</scope>
    <source>
        <strain evidence="5">Expedition CK06-06</strain>
    </source>
</reference>
<evidence type="ECO:0000313" key="5">
    <source>
        <dbReference type="EMBL" id="GAF69661.1"/>
    </source>
</evidence>
<protein>
    <submittedName>
        <fullName evidence="5">Putative dissimilatory sulfite reductase B (DsrB)</fullName>
    </submittedName>
</protein>
<dbReference type="EMBL" id="BARS01007814">
    <property type="protein sequence ID" value="GAF69661.1"/>
    <property type="molecule type" value="Genomic_DNA"/>
</dbReference>
<feature type="non-terminal residue" evidence="5">
    <location>
        <position position="1"/>
    </location>
</feature>
<evidence type="ECO:0000256" key="2">
    <source>
        <dbReference type="ARBA" id="ARBA00023004"/>
    </source>
</evidence>
<dbReference type="GO" id="GO:0051536">
    <property type="term" value="F:iron-sulfur cluster binding"/>
    <property type="evidence" value="ECO:0007669"/>
    <property type="project" value="UniProtKB-KW"/>
</dbReference>
<dbReference type="AlphaFoldDB" id="X0S346"/>
<dbReference type="GO" id="GO:0046872">
    <property type="term" value="F:metal ion binding"/>
    <property type="evidence" value="ECO:0007669"/>
    <property type="project" value="UniProtKB-KW"/>
</dbReference>
<dbReference type="GO" id="GO:0020037">
    <property type="term" value="F:heme binding"/>
    <property type="evidence" value="ECO:0007669"/>
    <property type="project" value="InterPro"/>
</dbReference>
<sequence>FPRYPEVCEAVKKIIEAYATDANKYERVGDWAERIGWERFFEKCDLPFTEHLIDDYRLQYDTYRTSTLFKFTEASWAVSKAVGGID</sequence>
<dbReference type="SUPFAM" id="SSF56014">
    <property type="entry name" value="Nitrite and sulphite reductase 4Fe-4S domain-like"/>
    <property type="match status" value="1"/>
</dbReference>
<gene>
    <name evidence="5" type="ORF">S01H1_14979</name>
</gene>
<name>X0S346_9ZZZZ</name>
<organism evidence="5">
    <name type="scientific">marine sediment metagenome</name>
    <dbReference type="NCBI Taxonomy" id="412755"/>
    <lineage>
        <taxon>unclassified sequences</taxon>
        <taxon>metagenomes</taxon>
        <taxon>ecological metagenomes</taxon>
    </lineage>
</organism>
<proteinExistence type="predicted"/>
<keyword evidence="3" id="KW-0411">Iron-sulfur</keyword>
<keyword evidence="2" id="KW-0408">Iron</keyword>